<evidence type="ECO:0000313" key="10">
    <source>
        <dbReference type="Proteomes" id="UP000000496"/>
    </source>
</evidence>
<dbReference type="GO" id="GO:0016020">
    <property type="term" value="C:membrane"/>
    <property type="evidence" value="ECO:0007669"/>
    <property type="project" value="UniProtKB-SubCell"/>
</dbReference>
<dbReference type="EMBL" id="FR872582">
    <property type="protein sequence ID" value="CCB90157.1"/>
    <property type="molecule type" value="Genomic_DNA"/>
</dbReference>
<evidence type="ECO:0000313" key="9">
    <source>
        <dbReference type="EMBL" id="CCB90157.1"/>
    </source>
</evidence>
<dbReference type="PROSITE" id="PS50600">
    <property type="entry name" value="ULP_PROTEASE"/>
    <property type="match status" value="1"/>
</dbReference>
<dbReference type="GO" id="GO:0043657">
    <property type="term" value="C:host cell"/>
    <property type="evidence" value="ECO:0007669"/>
    <property type="project" value="UniProtKB-SubCell"/>
</dbReference>
<dbReference type="Pfam" id="PF02902">
    <property type="entry name" value="Peptidase_C48"/>
    <property type="match status" value="1"/>
</dbReference>
<comment type="subcellular location">
    <subcellularLocation>
        <location evidence="2">Host cell</location>
    </subcellularLocation>
    <subcellularLocation>
        <location evidence="1">Membrane</location>
        <topology evidence="1">Single-pass membrane protein</topology>
    </subcellularLocation>
</comment>
<keyword evidence="6" id="KW-1133">Transmembrane helix</keyword>
<evidence type="ECO:0000256" key="7">
    <source>
        <dbReference type="ARBA" id="ARBA00023026"/>
    </source>
</evidence>
<keyword evidence="6" id="KW-0472">Membrane</keyword>
<gene>
    <name evidence="9" type="ordered locus">SNE_A22800</name>
</gene>
<organism evidence="9 10">
    <name type="scientific">Simkania negevensis (strain ATCC VR-1471 / DSM 27360 / Z)</name>
    <dbReference type="NCBI Taxonomy" id="331113"/>
    <lineage>
        <taxon>Bacteria</taxon>
        <taxon>Pseudomonadati</taxon>
        <taxon>Chlamydiota</taxon>
        <taxon>Chlamydiia</taxon>
        <taxon>Parachlamydiales</taxon>
        <taxon>Simkaniaceae</taxon>
        <taxon>Simkania</taxon>
    </lineage>
</organism>
<dbReference type="InterPro" id="IPR038765">
    <property type="entry name" value="Papain-like_cys_pep_sf"/>
</dbReference>
<dbReference type="InterPro" id="IPR003653">
    <property type="entry name" value="Peptidase_C48_C"/>
</dbReference>
<feature type="domain" description="Ubiquitin-like protease family profile" evidence="8">
    <location>
        <begin position="1"/>
        <end position="140"/>
    </location>
</feature>
<evidence type="ECO:0000256" key="6">
    <source>
        <dbReference type="ARBA" id="ARBA00022989"/>
    </source>
</evidence>
<accession>F8L668</accession>
<dbReference type="SUPFAM" id="SSF54001">
    <property type="entry name" value="Cysteine proteinases"/>
    <property type="match status" value="1"/>
</dbReference>
<dbReference type="KEGG" id="sng:SNE_A22800"/>
<protein>
    <recommendedName>
        <fullName evidence="8">Ubiquitin-like protease family profile domain-containing protein</fullName>
    </recommendedName>
</protein>
<evidence type="ECO:0000256" key="4">
    <source>
        <dbReference type="ARBA" id="ARBA00022786"/>
    </source>
</evidence>
<reference key="1">
    <citation type="journal article" date="2011" name="Mol. Biol. Evol.">
        <title>Unity in variety -- the pan-genome of the Chlamydiae.</title>
        <authorList>
            <person name="Collingro A."/>
            <person name="Tischler P."/>
            <person name="Weinmaier T."/>
            <person name="Penz T."/>
            <person name="Heinz E."/>
            <person name="Brunham R.C."/>
            <person name="Read T.D."/>
            <person name="Bavoil P.M."/>
            <person name="Sachse K."/>
            <person name="Kahane S."/>
            <person name="Friedman M.G."/>
            <person name="Rattei T."/>
            <person name="Myers G.S.A."/>
            <person name="Horn M."/>
        </authorList>
    </citation>
    <scope>NUCLEOTIDE SEQUENCE</scope>
    <source>
        <strain>Z</strain>
    </source>
</reference>
<evidence type="ECO:0000256" key="1">
    <source>
        <dbReference type="ARBA" id="ARBA00004167"/>
    </source>
</evidence>
<evidence type="ECO:0000256" key="3">
    <source>
        <dbReference type="ARBA" id="ARBA00022670"/>
    </source>
</evidence>
<keyword evidence="10" id="KW-1185">Reference proteome</keyword>
<reference evidence="9 10" key="2">
    <citation type="journal article" date="2011" name="Mol. Biol. Evol.">
        <title>Unity in variety--the pan-genome of the Chlamydiae.</title>
        <authorList>
            <person name="Collingro A."/>
            <person name="Tischler P."/>
            <person name="Weinmaier T."/>
            <person name="Penz T."/>
            <person name="Heinz E."/>
            <person name="Brunham R.C."/>
            <person name="Read T.D."/>
            <person name="Bavoil P.M."/>
            <person name="Sachse K."/>
            <person name="Kahane S."/>
            <person name="Friedman M.G."/>
            <person name="Rattei T."/>
            <person name="Myers G.S."/>
            <person name="Horn M."/>
        </authorList>
    </citation>
    <scope>NUCLEOTIDE SEQUENCE [LARGE SCALE GENOMIC DNA]</scope>
    <source>
        <strain evidence="10">ATCC VR-1471 / Z</strain>
    </source>
</reference>
<keyword evidence="7" id="KW-0843">Virulence</keyword>
<dbReference type="HOGENOM" id="CLU_1539037_0_0_0"/>
<dbReference type="GO" id="GO:0006508">
    <property type="term" value="P:proteolysis"/>
    <property type="evidence" value="ECO:0007669"/>
    <property type="project" value="UniProtKB-KW"/>
</dbReference>
<keyword evidence="3" id="KW-0645">Protease</keyword>
<dbReference type="AlphaFoldDB" id="F8L668"/>
<evidence type="ECO:0000256" key="2">
    <source>
        <dbReference type="ARBA" id="ARBA00004340"/>
    </source>
</evidence>
<keyword evidence="5" id="KW-0378">Hydrolase</keyword>
<keyword evidence="4" id="KW-0833">Ubl conjugation pathway</keyword>
<dbReference type="GO" id="GO:0008234">
    <property type="term" value="F:cysteine-type peptidase activity"/>
    <property type="evidence" value="ECO:0007669"/>
    <property type="project" value="InterPro"/>
</dbReference>
<name>F8L668_SIMNZ</name>
<evidence type="ECO:0000259" key="8">
    <source>
        <dbReference type="PROSITE" id="PS50600"/>
    </source>
</evidence>
<dbReference type="Proteomes" id="UP000000496">
    <property type="component" value="Chromosome gsn.131"/>
</dbReference>
<dbReference type="Gene3D" id="3.40.395.10">
    <property type="entry name" value="Adenoviral Proteinase, Chain A"/>
    <property type="match status" value="1"/>
</dbReference>
<evidence type="ECO:0000256" key="5">
    <source>
        <dbReference type="ARBA" id="ARBA00022801"/>
    </source>
</evidence>
<proteinExistence type="predicted"/>
<keyword evidence="6" id="KW-0812">Transmembrane</keyword>
<sequence length="174" mass="20159">MDLLEKQYGAKATFIHHLLSDVLSEPTTFVQDRITPVVEEAIMQNKDFVFIPVVFQSRMEPHNVLFIVNIKDQVIEYYDPKGTAIGDRTIPLLKMSVRKFSEELQFALEGFEIHQSQASHQNFFNSVDCGRFVMHIMKQRLTQPSFEEIVNSVKNIGEIRQELTKDLSRVKEAE</sequence>